<dbReference type="PANTHER" id="PTHR23542">
    <property type="match status" value="1"/>
</dbReference>
<gene>
    <name evidence="2" type="ORF">UFOPK3268_00791</name>
</gene>
<protein>
    <submittedName>
        <fullName evidence="2">Unannotated protein</fullName>
    </submittedName>
</protein>
<feature type="transmembrane region" description="Helical" evidence="1">
    <location>
        <begin position="164"/>
        <end position="190"/>
    </location>
</feature>
<dbReference type="EMBL" id="CAFBIZ010000086">
    <property type="protein sequence ID" value="CAB4849476.1"/>
    <property type="molecule type" value="Genomic_DNA"/>
</dbReference>
<accession>A0A6J7BUU2</accession>
<dbReference type="SUPFAM" id="SSF103473">
    <property type="entry name" value="MFS general substrate transporter"/>
    <property type="match status" value="1"/>
</dbReference>
<proteinExistence type="predicted"/>
<dbReference type="PANTHER" id="PTHR23542:SF1">
    <property type="entry name" value="MAJOR FACILITATOR SUPERFAMILY (MFS) PROFILE DOMAIN-CONTAINING PROTEIN"/>
    <property type="match status" value="1"/>
</dbReference>
<reference evidence="2" key="1">
    <citation type="submission" date="2020-05" db="EMBL/GenBank/DDBJ databases">
        <authorList>
            <person name="Chiriac C."/>
            <person name="Salcher M."/>
            <person name="Ghai R."/>
            <person name="Kavagutti S V."/>
        </authorList>
    </citation>
    <scope>NUCLEOTIDE SEQUENCE</scope>
</reference>
<evidence type="ECO:0000256" key="1">
    <source>
        <dbReference type="SAM" id="Phobius"/>
    </source>
</evidence>
<keyword evidence="1" id="KW-0472">Membrane</keyword>
<dbReference type="Pfam" id="PF07690">
    <property type="entry name" value="MFS_1"/>
    <property type="match status" value="1"/>
</dbReference>
<sequence length="400" mass="41473">MLSPYRDVLRVPGAFAMSNAALLARLPMSMLGLGEVLLVSSQTGSYALAGALSATGALANAVFGPMFGRAVDRFGQRKTLPLLVAGHVFGLIAFISLVQLGAPSWSLFAAVIFSGGLFPNVGAMVRARWAFLLAGEPPALRTAFAYESVIDEFIYVAGPPLATVLAVSVVDFGALAAVAILLIVGSALFVRLPQTEPPAGGDTHRGAGSAVWFPGVLSVTIAFVFLGGLFGSFEVVTVAFADERGVRGWTGLLLGLYALSSGLAGVILGSARMRVPLHRQFLVASGLLALSTIAFPLIGNPWWLGVQCLVAGLVVSPVLINGYALIERLVPNARMTEGLVWTNTGLGLGMAVSAALAGFVIDRSGASTAYWIAFGSALLTFVTVLVSFPALNRAWAAAHA</sequence>
<dbReference type="AlphaFoldDB" id="A0A6J7BUU2"/>
<dbReference type="InterPro" id="IPR036259">
    <property type="entry name" value="MFS_trans_sf"/>
</dbReference>
<feature type="transmembrane region" description="Helical" evidence="1">
    <location>
        <begin position="338"/>
        <end position="361"/>
    </location>
</feature>
<feature type="transmembrane region" description="Helical" evidence="1">
    <location>
        <begin position="46"/>
        <end position="68"/>
    </location>
</feature>
<name>A0A6J7BUU2_9ZZZZ</name>
<feature type="transmembrane region" description="Helical" evidence="1">
    <location>
        <begin position="367"/>
        <end position="391"/>
    </location>
</feature>
<evidence type="ECO:0000313" key="2">
    <source>
        <dbReference type="EMBL" id="CAB4849476.1"/>
    </source>
</evidence>
<organism evidence="2">
    <name type="scientific">freshwater metagenome</name>
    <dbReference type="NCBI Taxonomy" id="449393"/>
    <lineage>
        <taxon>unclassified sequences</taxon>
        <taxon>metagenomes</taxon>
        <taxon>ecological metagenomes</taxon>
    </lineage>
</organism>
<feature type="transmembrane region" description="Helical" evidence="1">
    <location>
        <begin position="211"/>
        <end position="231"/>
    </location>
</feature>
<dbReference type="GO" id="GO:0022857">
    <property type="term" value="F:transmembrane transporter activity"/>
    <property type="evidence" value="ECO:0007669"/>
    <property type="project" value="InterPro"/>
</dbReference>
<keyword evidence="1" id="KW-1133">Transmembrane helix</keyword>
<dbReference type="Gene3D" id="1.20.1250.20">
    <property type="entry name" value="MFS general substrate transporter like domains"/>
    <property type="match status" value="2"/>
</dbReference>
<dbReference type="InterPro" id="IPR011701">
    <property type="entry name" value="MFS"/>
</dbReference>
<feature type="transmembrane region" description="Helical" evidence="1">
    <location>
        <begin position="251"/>
        <end position="269"/>
    </location>
</feature>
<feature type="transmembrane region" description="Helical" evidence="1">
    <location>
        <begin position="80"/>
        <end position="101"/>
    </location>
</feature>
<keyword evidence="1" id="KW-0812">Transmembrane</keyword>
<feature type="transmembrane region" description="Helical" evidence="1">
    <location>
        <begin position="281"/>
        <end position="298"/>
    </location>
</feature>
<feature type="transmembrane region" description="Helical" evidence="1">
    <location>
        <begin position="304"/>
        <end position="326"/>
    </location>
</feature>